<dbReference type="InterPro" id="IPR001492">
    <property type="entry name" value="Flagellin"/>
</dbReference>
<proteinExistence type="inferred from homology"/>
<feature type="domain" description="Flagellin C-terminal" evidence="5">
    <location>
        <begin position="237"/>
        <end position="319"/>
    </location>
</feature>
<evidence type="ECO:0000259" key="5">
    <source>
        <dbReference type="Pfam" id="PF00700"/>
    </source>
</evidence>
<dbReference type="Gene3D" id="1.20.1330.10">
    <property type="entry name" value="f41 fragment of flagellin, N-terminal domain"/>
    <property type="match status" value="1"/>
</dbReference>
<comment type="caution">
    <text evidence="6">The sequence shown here is derived from an EMBL/GenBank/DDBJ whole genome shotgun (WGS) entry which is preliminary data.</text>
</comment>
<evidence type="ECO:0000259" key="4">
    <source>
        <dbReference type="Pfam" id="PF00669"/>
    </source>
</evidence>
<dbReference type="OrthoDB" id="9758307at2"/>
<evidence type="ECO:0000313" key="6">
    <source>
        <dbReference type="EMBL" id="RST96781.1"/>
    </source>
</evidence>
<organism evidence="6 7">
    <name type="scientific">Vagococcus salmoninarum</name>
    <dbReference type="NCBI Taxonomy" id="2739"/>
    <lineage>
        <taxon>Bacteria</taxon>
        <taxon>Bacillati</taxon>
        <taxon>Bacillota</taxon>
        <taxon>Bacilli</taxon>
        <taxon>Lactobacillales</taxon>
        <taxon>Enterococcaceae</taxon>
        <taxon>Vagococcus</taxon>
    </lineage>
</organism>
<evidence type="ECO:0000256" key="2">
    <source>
        <dbReference type="ARBA" id="ARBA00023143"/>
    </source>
</evidence>
<accession>A0A429ZSR4</accession>
<keyword evidence="6" id="KW-0282">Flagellum</keyword>
<dbReference type="PANTHER" id="PTHR42792">
    <property type="entry name" value="FLAGELLIN"/>
    <property type="match status" value="1"/>
</dbReference>
<dbReference type="GO" id="GO:0009288">
    <property type="term" value="C:bacterial-type flagellum"/>
    <property type="evidence" value="ECO:0007669"/>
    <property type="project" value="UniProtKB-SubCell"/>
</dbReference>
<dbReference type="AlphaFoldDB" id="A0A429ZSR4"/>
<keyword evidence="6" id="KW-0969">Cilium</keyword>
<dbReference type="Pfam" id="PF00669">
    <property type="entry name" value="Flagellin_N"/>
    <property type="match status" value="1"/>
</dbReference>
<evidence type="ECO:0000256" key="1">
    <source>
        <dbReference type="ARBA" id="ARBA00005709"/>
    </source>
</evidence>
<comment type="similarity">
    <text evidence="1 3">Belongs to the bacterial flagellin family.</text>
</comment>
<dbReference type="InterPro" id="IPR046358">
    <property type="entry name" value="Flagellin_C"/>
</dbReference>
<dbReference type="GO" id="GO:0005576">
    <property type="term" value="C:extracellular region"/>
    <property type="evidence" value="ECO:0007669"/>
    <property type="project" value="UniProtKB-SubCell"/>
</dbReference>
<reference evidence="6 7" key="1">
    <citation type="submission" date="2017-05" db="EMBL/GenBank/DDBJ databases">
        <title>Vagococcus spp. assemblies.</title>
        <authorList>
            <person name="Gulvik C.A."/>
        </authorList>
    </citation>
    <scope>NUCLEOTIDE SEQUENCE [LARGE SCALE GENOMIC DNA]</scope>
    <source>
        <strain evidence="6 7">NCFB 2777</strain>
    </source>
</reference>
<evidence type="ECO:0000313" key="7">
    <source>
        <dbReference type="Proteomes" id="UP000287239"/>
    </source>
</evidence>
<dbReference type="InterPro" id="IPR001029">
    <property type="entry name" value="Flagellin_N"/>
</dbReference>
<sequence>MRISNSTMHTEFNRNMATNLNKLQKYQNQLNSLSEYSKSSDNPLVYAKIINVNNSITQNANYNSTIGDSIAWGKTQDSALASATDSLHRVRQLIESSATGTQGKEEMLANKNEIISEFEGIVDSLNTNFDGRYIFGGKNTKTPPFEIVKDGDGNILDLKYHGTVDKIDNNQQKIPQNGNLSREIATGVSVDLISDGRLFMKETGDSVNPDNLGSFFKDIMTAINSDDKDKLSGELLAKIDTHTENFVNVRSRIGTVNNRLEAVKERNESESINLKEVLSEKQDVDVIQKYMEYSTQMLAYQASLSMGTKIMQTSILDYI</sequence>
<keyword evidence="6" id="KW-0966">Cell projection</keyword>
<protein>
    <recommendedName>
        <fullName evidence="3">Flagellin</fullName>
    </recommendedName>
</protein>
<dbReference type="Pfam" id="PF00700">
    <property type="entry name" value="Flagellin_C"/>
    <property type="match status" value="1"/>
</dbReference>
<dbReference type="RefSeq" id="WP_126778740.1">
    <property type="nucleotide sequence ID" value="NZ_CAUQJP010000088.1"/>
</dbReference>
<dbReference type="SUPFAM" id="SSF64518">
    <property type="entry name" value="Phase 1 flagellin"/>
    <property type="match status" value="1"/>
</dbReference>
<keyword evidence="7" id="KW-1185">Reference proteome</keyword>
<evidence type="ECO:0000256" key="3">
    <source>
        <dbReference type="RuleBase" id="RU362073"/>
    </source>
</evidence>
<gene>
    <name evidence="6" type="ORF">CBF35_04200</name>
</gene>
<dbReference type="GO" id="GO:0005198">
    <property type="term" value="F:structural molecule activity"/>
    <property type="evidence" value="ECO:0007669"/>
    <property type="project" value="UniProtKB-UniRule"/>
</dbReference>
<keyword evidence="3" id="KW-0964">Secreted</keyword>
<dbReference type="PANTHER" id="PTHR42792:SF1">
    <property type="entry name" value="FLAGELLAR HOOK-ASSOCIATED PROTEIN 3"/>
    <property type="match status" value="1"/>
</dbReference>
<keyword evidence="2 3" id="KW-0975">Bacterial flagellum</keyword>
<dbReference type="EMBL" id="NGJU01000005">
    <property type="protein sequence ID" value="RST96781.1"/>
    <property type="molecule type" value="Genomic_DNA"/>
</dbReference>
<comment type="function">
    <text evidence="3">Flagellin is the subunit protein which polymerizes to form the filaments of bacterial flagella.</text>
</comment>
<dbReference type="GeneID" id="98567560"/>
<feature type="domain" description="Flagellin N-terminal" evidence="4">
    <location>
        <begin position="3"/>
        <end position="140"/>
    </location>
</feature>
<comment type="subcellular location">
    <subcellularLocation>
        <location evidence="3">Secreted</location>
    </subcellularLocation>
    <subcellularLocation>
        <location evidence="3">Bacterial flagellum</location>
    </subcellularLocation>
</comment>
<dbReference type="Proteomes" id="UP000287239">
    <property type="component" value="Unassembled WGS sequence"/>
</dbReference>
<name>A0A429ZSR4_9ENTE</name>